<feature type="domain" description="Sugar-binding" evidence="6">
    <location>
        <begin position="95"/>
        <end position="350"/>
    </location>
</feature>
<dbReference type="InterPro" id="IPR051054">
    <property type="entry name" value="SorC_transcr_regulators"/>
</dbReference>
<evidence type="ECO:0000259" key="6">
    <source>
        <dbReference type="Pfam" id="PF04198"/>
    </source>
</evidence>
<evidence type="ECO:0000313" key="7">
    <source>
        <dbReference type="EMBL" id="SHM41143.1"/>
    </source>
</evidence>
<evidence type="ECO:0000256" key="3">
    <source>
        <dbReference type="ARBA" id="ARBA00023125"/>
    </source>
</evidence>
<dbReference type="STRING" id="44933.SAMN05660971_02886"/>
<evidence type="ECO:0000256" key="4">
    <source>
        <dbReference type="ARBA" id="ARBA00023163"/>
    </source>
</evidence>
<gene>
    <name evidence="7" type="ORF">SAMN05660971_02886</name>
</gene>
<name>A0A1M7IKL6_9GAMM</name>
<evidence type="ECO:0000256" key="2">
    <source>
        <dbReference type="ARBA" id="ARBA00023015"/>
    </source>
</evidence>
<dbReference type="EMBL" id="FRCA01000008">
    <property type="protein sequence ID" value="SHM41143.1"/>
    <property type="molecule type" value="Genomic_DNA"/>
</dbReference>
<dbReference type="InterPro" id="IPR036388">
    <property type="entry name" value="WH-like_DNA-bd_sf"/>
</dbReference>
<evidence type="ECO:0000256" key="1">
    <source>
        <dbReference type="ARBA" id="ARBA00010466"/>
    </source>
</evidence>
<dbReference type="InterPro" id="IPR007324">
    <property type="entry name" value="Sugar-bd_dom_put"/>
</dbReference>
<dbReference type="Proteomes" id="UP000184123">
    <property type="component" value="Unassembled WGS sequence"/>
</dbReference>
<feature type="compositionally biased region" description="Basic and acidic residues" evidence="5">
    <location>
        <begin position="9"/>
        <end position="26"/>
    </location>
</feature>
<feature type="region of interest" description="Disordered" evidence="5">
    <location>
        <begin position="1"/>
        <end position="26"/>
    </location>
</feature>
<dbReference type="PANTHER" id="PTHR34294:SF1">
    <property type="entry name" value="TRANSCRIPTIONAL REGULATOR LSRR"/>
    <property type="match status" value="1"/>
</dbReference>
<dbReference type="AlphaFoldDB" id="A0A1M7IKL6"/>
<proteinExistence type="inferred from homology"/>
<dbReference type="PANTHER" id="PTHR34294">
    <property type="entry name" value="TRANSCRIPTIONAL REGULATOR-RELATED"/>
    <property type="match status" value="1"/>
</dbReference>
<organism evidence="7 8">
    <name type="scientific">Halomonas cupida</name>
    <dbReference type="NCBI Taxonomy" id="44933"/>
    <lineage>
        <taxon>Bacteria</taxon>
        <taxon>Pseudomonadati</taxon>
        <taxon>Pseudomonadota</taxon>
        <taxon>Gammaproteobacteria</taxon>
        <taxon>Oceanospirillales</taxon>
        <taxon>Halomonadaceae</taxon>
        <taxon>Halomonas</taxon>
    </lineage>
</organism>
<evidence type="ECO:0000256" key="5">
    <source>
        <dbReference type="SAM" id="MobiDB-lite"/>
    </source>
</evidence>
<dbReference type="GO" id="GO:0030246">
    <property type="term" value="F:carbohydrate binding"/>
    <property type="evidence" value="ECO:0007669"/>
    <property type="project" value="InterPro"/>
</dbReference>
<dbReference type="InterPro" id="IPR037171">
    <property type="entry name" value="NagB/RpiA_transferase-like"/>
</dbReference>
<protein>
    <submittedName>
        <fullName evidence="7">DNA-binding transcriptional regulator LsrR, DeoR family</fullName>
    </submittedName>
</protein>
<dbReference type="SUPFAM" id="SSF100950">
    <property type="entry name" value="NagB/RpiA/CoA transferase-like"/>
    <property type="match status" value="1"/>
</dbReference>
<accession>A0A1M7IKL6</accession>
<dbReference type="Gene3D" id="3.40.50.1360">
    <property type="match status" value="1"/>
</dbReference>
<keyword evidence="4" id="KW-0804">Transcription</keyword>
<evidence type="ECO:0000313" key="8">
    <source>
        <dbReference type="Proteomes" id="UP000184123"/>
    </source>
</evidence>
<dbReference type="Gene3D" id="1.10.10.10">
    <property type="entry name" value="Winged helix-like DNA-binding domain superfamily/Winged helix DNA-binding domain"/>
    <property type="match status" value="1"/>
</dbReference>
<reference evidence="7 8" key="1">
    <citation type="submission" date="2016-11" db="EMBL/GenBank/DDBJ databases">
        <authorList>
            <person name="Jaros S."/>
            <person name="Januszkiewicz K."/>
            <person name="Wedrychowicz H."/>
        </authorList>
    </citation>
    <scope>NUCLEOTIDE SEQUENCE [LARGE SCALE GENOMIC DNA]</scope>
    <source>
        <strain evidence="7 8">DSM 4740</strain>
    </source>
</reference>
<dbReference type="GO" id="GO:0003677">
    <property type="term" value="F:DNA binding"/>
    <property type="evidence" value="ECO:0007669"/>
    <property type="project" value="UniProtKB-KW"/>
</dbReference>
<keyword evidence="2" id="KW-0805">Transcription regulation</keyword>
<dbReference type="Pfam" id="PF04198">
    <property type="entry name" value="Sugar-bind"/>
    <property type="match status" value="1"/>
</dbReference>
<keyword evidence="3 7" id="KW-0238">DNA-binding</keyword>
<comment type="similarity">
    <text evidence="1">Belongs to the SorC transcriptional regulatory family.</text>
</comment>
<sequence>MKKISKSAGPDKRSLEKPPFDKPPLEKRARIVKAKPSTHSEADLALRAAWLSYVGGYTQAQIAERLKVSRMKVHRLVAMAHDMGAVQVFIDGSPEALLQLEDQLREKMGLEDCVLVPSVAEDAANPEINLGRAAAHYLKSRLESSEVNVLGLGWGRSLSEMVNCLPDMDCSDVRMVPVLGSVVRKMALNPYDVIHRLVDRTGGEGYLLPVPLFADTEEHRDVLMAQRSVQDVMRIAVDADLTMVGLGAVPDQGHSLLMELGELDERDAASLREVGAAAEILGQFLDANGQRVECEINQRTLGLSLDQLRHHHIVAVAGGMEKVNAILAVLRSGLLKGLITDENVARRILELWDDSGDKVQQG</sequence>